<feature type="region of interest" description="Disordered" evidence="1">
    <location>
        <begin position="101"/>
        <end position="142"/>
    </location>
</feature>
<reference evidence="2 3" key="1">
    <citation type="journal article" date="2019" name="Sci. Rep.">
        <title>A high-quality genome of Eragrostis curvula grass provides insights into Poaceae evolution and supports new strategies to enhance forage quality.</title>
        <authorList>
            <person name="Carballo J."/>
            <person name="Santos B.A.C.M."/>
            <person name="Zappacosta D."/>
            <person name="Garbus I."/>
            <person name="Selva J.P."/>
            <person name="Gallo C.A."/>
            <person name="Diaz A."/>
            <person name="Albertini E."/>
            <person name="Caccamo M."/>
            <person name="Echenique V."/>
        </authorList>
    </citation>
    <scope>NUCLEOTIDE SEQUENCE [LARGE SCALE GENOMIC DNA]</scope>
    <source>
        <strain evidence="3">cv. Victoria</strain>
        <tissue evidence="2">Leaf</tissue>
    </source>
</reference>
<comment type="caution">
    <text evidence="2">The sequence shown here is derived from an EMBL/GenBank/DDBJ whole genome shotgun (WGS) entry which is preliminary data.</text>
</comment>
<proteinExistence type="predicted"/>
<feature type="compositionally biased region" description="Acidic residues" evidence="1">
    <location>
        <begin position="257"/>
        <end position="274"/>
    </location>
</feature>
<protein>
    <submittedName>
        <fullName evidence="2">Uncharacterized protein</fullName>
    </submittedName>
</protein>
<name>A0A5J9SK75_9POAL</name>
<dbReference type="AlphaFoldDB" id="A0A5J9SK75"/>
<feature type="region of interest" description="Disordered" evidence="1">
    <location>
        <begin position="255"/>
        <end position="274"/>
    </location>
</feature>
<organism evidence="2 3">
    <name type="scientific">Eragrostis curvula</name>
    <name type="common">weeping love grass</name>
    <dbReference type="NCBI Taxonomy" id="38414"/>
    <lineage>
        <taxon>Eukaryota</taxon>
        <taxon>Viridiplantae</taxon>
        <taxon>Streptophyta</taxon>
        <taxon>Embryophyta</taxon>
        <taxon>Tracheophyta</taxon>
        <taxon>Spermatophyta</taxon>
        <taxon>Magnoliopsida</taxon>
        <taxon>Liliopsida</taxon>
        <taxon>Poales</taxon>
        <taxon>Poaceae</taxon>
        <taxon>PACMAD clade</taxon>
        <taxon>Chloridoideae</taxon>
        <taxon>Eragrostideae</taxon>
        <taxon>Eragrostidinae</taxon>
        <taxon>Eragrostis</taxon>
    </lineage>
</organism>
<evidence type="ECO:0000313" key="3">
    <source>
        <dbReference type="Proteomes" id="UP000324897"/>
    </source>
</evidence>
<feature type="compositionally biased region" description="Acidic residues" evidence="1">
    <location>
        <begin position="116"/>
        <end position="141"/>
    </location>
</feature>
<evidence type="ECO:0000256" key="1">
    <source>
        <dbReference type="SAM" id="MobiDB-lite"/>
    </source>
</evidence>
<dbReference type="OrthoDB" id="694329at2759"/>
<feature type="non-terminal residue" evidence="2">
    <location>
        <position position="1"/>
    </location>
</feature>
<evidence type="ECO:0000313" key="2">
    <source>
        <dbReference type="EMBL" id="TVT99405.1"/>
    </source>
</evidence>
<sequence length="274" mass="29394">MELCAAKSVEGSGEEGSMERFATKSLKAAAIGSHGLLVGYPTRKKADDDKAVSGMDGTMAAVAVAMALASAAAAAAAEAAKHAAAAAAAAKQAKEAAAEAAKLAEAEAEAARQTEEAEEEAFDDEDVEAEEEASDDEDESDAAYNARMSGIEYILAYKELPQYEIDLILKATDERIPFTDTERFKSLAAHPSVTQADIDAAAAEHEEQMDARARFREYVRQEYKAKGYVEVSDEYIAKRVQTEEICKKLWEGLFADSDGDTSDEEQEVGEELAQ</sequence>
<dbReference type="EMBL" id="RWGY01000722">
    <property type="protein sequence ID" value="TVT99405.1"/>
    <property type="molecule type" value="Genomic_DNA"/>
</dbReference>
<gene>
    <name evidence="2" type="ORF">EJB05_55225</name>
</gene>
<dbReference type="Proteomes" id="UP000324897">
    <property type="component" value="Unassembled WGS sequence"/>
</dbReference>
<feature type="compositionally biased region" description="Basic and acidic residues" evidence="1">
    <location>
        <begin position="101"/>
        <end position="115"/>
    </location>
</feature>
<dbReference type="Gramene" id="TVT99405">
    <property type="protein sequence ID" value="TVT99405"/>
    <property type="gene ID" value="EJB05_55225"/>
</dbReference>
<accession>A0A5J9SK75</accession>
<keyword evidence="3" id="KW-1185">Reference proteome</keyword>